<dbReference type="RefSeq" id="WP_203823104.1">
    <property type="nucleotide sequence ID" value="NZ_BAAABP010000005.1"/>
</dbReference>
<sequence length="105" mass="11925">MTDIDRTTARRVLDLELPDNGANAETVRDYLIALLLEVWDQEQDFSGKRPFGNSGWQHEIYAPLVRAGFTPGSFNEYDELDGEFDYRDADKLILAAIEELGRVTS</sequence>
<name>A0A919JBW4_9ACTN</name>
<evidence type="ECO:0000313" key="2">
    <source>
        <dbReference type="Proteomes" id="UP000598174"/>
    </source>
</evidence>
<keyword evidence="2" id="KW-1185">Reference proteome</keyword>
<protein>
    <submittedName>
        <fullName evidence="1">Uncharacterized protein</fullName>
    </submittedName>
</protein>
<dbReference type="Proteomes" id="UP000598174">
    <property type="component" value="Unassembled WGS sequence"/>
</dbReference>
<reference evidence="1" key="1">
    <citation type="submission" date="2021-01" db="EMBL/GenBank/DDBJ databases">
        <title>Whole genome shotgun sequence of Actinoplanes ferrugineus NBRC 15555.</title>
        <authorList>
            <person name="Komaki H."/>
            <person name="Tamura T."/>
        </authorList>
    </citation>
    <scope>NUCLEOTIDE SEQUENCE</scope>
    <source>
        <strain evidence="1">NBRC 15555</strain>
    </source>
</reference>
<evidence type="ECO:0000313" key="1">
    <source>
        <dbReference type="EMBL" id="GIE16783.1"/>
    </source>
</evidence>
<organism evidence="1 2">
    <name type="scientific">Paractinoplanes ferrugineus</name>
    <dbReference type="NCBI Taxonomy" id="113564"/>
    <lineage>
        <taxon>Bacteria</taxon>
        <taxon>Bacillati</taxon>
        <taxon>Actinomycetota</taxon>
        <taxon>Actinomycetes</taxon>
        <taxon>Micromonosporales</taxon>
        <taxon>Micromonosporaceae</taxon>
        <taxon>Paractinoplanes</taxon>
    </lineage>
</organism>
<proteinExistence type="predicted"/>
<dbReference type="AlphaFoldDB" id="A0A919JBW4"/>
<comment type="caution">
    <text evidence="1">The sequence shown here is derived from an EMBL/GenBank/DDBJ whole genome shotgun (WGS) entry which is preliminary data.</text>
</comment>
<dbReference type="EMBL" id="BOMM01000100">
    <property type="protein sequence ID" value="GIE16783.1"/>
    <property type="molecule type" value="Genomic_DNA"/>
</dbReference>
<gene>
    <name evidence="1" type="ORF">Afe05nite_86230</name>
</gene>
<accession>A0A919JBW4</accession>